<dbReference type="PANTHER" id="PTHR39600">
    <property type="entry name" value="PEPTIDASE INHIBITOR I78 FAMILY PROTEIN"/>
    <property type="match status" value="1"/>
</dbReference>
<name>A3VBP8_9RHOB</name>
<dbReference type="AlphaFoldDB" id="A3VBP8"/>
<dbReference type="STRING" id="314271.RB2654_16966"/>
<dbReference type="Gene3D" id="3.30.10.10">
    <property type="entry name" value="Trypsin Inhibitor V, subunit A"/>
    <property type="match status" value="1"/>
</dbReference>
<evidence type="ECO:0008006" key="3">
    <source>
        <dbReference type="Google" id="ProtNLM"/>
    </source>
</evidence>
<dbReference type="Pfam" id="PF11720">
    <property type="entry name" value="Inhibitor_I78"/>
    <property type="match status" value="1"/>
</dbReference>
<dbReference type="PROSITE" id="PS51257">
    <property type="entry name" value="PROKAR_LIPOPROTEIN"/>
    <property type="match status" value="1"/>
</dbReference>
<dbReference type="HOGENOM" id="CLU_123717_2_2_5"/>
<evidence type="ECO:0000313" key="1">
    <source>
        <dbReference type="EMBL" id="EAQ14381.1"/>
    </source>
</evidence>
<reference evidence="1 2" key="1">
    <citation type="journal article" date="2010" name="J. Bacteriol.">
        <title>Genome sequences of Pelagibaca bermudensis HTCC2601T and Maritimibacter alkaliphilus HTCC2654T, the type strains of two marine Roseobacter genera.</title>
        <authorList>
            <person name="Thrash J.C."/>
            <person name="Cho J.C."/>
            <person name="Ferriera S."/>
            <person name="Johnson J."/>
            <person name="Vergin K.L."/>
            <person name="Giovannoni S.J."/>
        </authorList>
    </citation>
    <scope>NUCLEOTIDE SEQUENCE [LARGE SCALE GENOMIC DNA]</scope>
    <source>
        <strain evidence="1 2">HTCC2654</strain>
    </source>
</reference>
<evidence type="ECO:0000313" key="2">
    <source>
        <dbReference type="Proteomes" id="UP000002931"/>
    </source>
</evidence>
<comment type="caution">
    <text evidence="1">The sequence shown here is derived from an EMBL/GenBank/DDBJ whole genome shotgun (WGS) entry which is preliminary data.</text>
</comment>
<accession>A3VBP8</accession>
<protein>
    <recommendedName>
        <fullName evidence="3">Peptidase inhibitor I78 family protein</fullName>
    </recommendedName>
</protein>
<sequence length="90" mass="9893">MKWGALAIAALALGACEQGATVTYDPSGQLGVCPAPAFQEFVGQPYANTRIEWPDLRIIRPGDAVTRDYLENRLNVDLDENEVITRIWCG</sequence>
<organism evidence="1 2">
    <name type="scientific">Maritimibacter alkaliphilus HTCC2654</name>
    <dbReference type="NCBI Taxonomy" id="314271"/>
    <lineage>
        <taxon>Bacteria</taxon>
        <taxon>Pseudomonadati</taxon>
        <taxon>Pseudomonadota</taxon>
        <taxon>Alphaproteobacteria</taxon>
        <taxon>Rhodobacterales</taxon>
        <taxon>Roseobacteraceae</taxon>
        <taxon>Maritimibacter</taxon>
    </lineage>
</organism>
<dbReference type="EMBL" id="AAMT01000002">
    <property type="protein sequence ID" value="EAQ14381.1"/>
    <property type="molecule type" value="Genomic_DNA"/>
</dbReference>
<dbReference type="InterPro" id="IPR021719">
    <property type="entry name" value="Prot_inh_I78"/>
</dbReference>
<keyword evidence="2" id="KW-1185">Reference proteome</keyword>
<dbReference type="RefSeq" id="WP_008333767.1">
    <property type="nucleotide sequence ID" value="NZ_CH902578.1"/>
</dbReference>
<proteinExistence type="predicted"/>
<dbReference type="PANTHER" id="PTHR39600:SF1">
    <property type="entry name" value="PEPTIDASE INHIBITOR I78 FAMILY PROTEIN"/>
    <property type="match status" value="1"/>
</dbReference>
<dbReference type="Proteomes" id="UP000002931">
    <property type="component" value="Unassembled WGS sequence"/>
</dbReference>
<gene>
    <name evidence="1" type="ORF">RB2654_16966</name>
</gene>
<dbReference type="OrthoDB" id="8724542at2"/>